<gene>
    <name evidence="2" type="ORF">FPK63_26735</name>
</gene>
<evidence type="ECO:0000256" key="1">
    <source>
        <dbReference type="SAM" id="MobiDB-lite"/>
    </source>
</evidence>
<feature type="region of interest" description="Disordered" evidence="1">
    <location>
        <begin position="49"/>
        <end position="78"/>
    </location>
</feature>
<name>A0ABD5DX59_ACIBA</name>
<feature type="non-terminal residue" evidence="2">
    <location>
        <position position="78"/>
    </location>
</feature>
<proteinExistence type="predicted"/>
<dbReference type="AlphaFoldDB" id="A0ABD5DX59"/>
<reference evidence="2" key="1">
    <citation type="submission" date="2019-07" db="EMBL/GenBank/DDBJ databases">
        <title>Biological characteristics of mucoid Acinetobacter baumannii from a general hospital in China.</title>
        <authorList>
            <person name="Hua X."/>
            <person name="Yu Y."/>
        </authorList>
    </citation>
    <scope>NUCLEOTIDE SEQUENCE</scope>
    <source>
        <strain evidence="2">N8</strain>
    </source>
</reference>
<evidence type="ECO:0000313" key="2">
    <source>
        <dbReference type="EMBL" id="MDR8434634.1"/>
    </source>
</evidence>
<feature type="non-terminal residue" evidence="2">
    <location>
        <position position="1"/>
    </location>
</feature>
<organism evidence="2">
    <name type="scientific">Acinetobacter baumannii</name>
    <dbReference type="NCBI Taxonomy" id="470"/>
    <lineage>
        <taxon>Bacteria</taxon>
        <taxon>Pseudomonadati</taxon>
        <taxon>Pseudomonadota</taxon>
        <taxon>Gammaproteobacteria</taxon>
        <taxon>Moraxellales</taxon>
        <taxon>Moraxellaceae</taxon>
        <taxon>Acinetobacter</taxon>
        <taxon>Acinetobacter calcoaceticus/baumannii complex</taxon>
    </lineage>
</organism>
<dbReference type="EMBL" id="VMAF01001637">
    <property type="protein sequence ID" value="MDR8434634.1"/>
    <property type="molecule type" value="Genomic_DNA"/>
</dbReference>
<sequence>VLKQAYATEDGQKALKPFVGATPNFDTMPAYTVDAAFIGASELIKQQNNAAGVRSGISTRDFGRAPMTPAEMNKRNRE</sequence>
<protein>
    <submittedName>
        <fullName evidence="2">Uncharacterized protein</fullName>
    </submittedName>
</protein>
<comment type="caution">
    <text evidence="2">The sequence shown here is derived from an EMBL/GenBank/DDBJ whole genome shotgun (WGS) entry which is preliminary data.</text>
</comment>
<accession>A0ABD5DX59</accession>